<sequence>MRKLVELEMACIRVGGLMTVGLVIQSDRHSNDIS</sequence>
<evidence type="ECO:0000313" key="1">
    <source>
        <dbReference type="EMBL" id="CAB4324485.1"/>
    </source>
</evidence>
<dbReference type="EMBL" id="CAFBNC010000074">
    <property type="protein sequence ID" value="CAB4942835.1"/>
    <property type="molecule type" value="Genomic_DNA"/>
</dbReference>
<protein>
    <submittedName>
        <fullName evidence="1">Unannotated protein</fullName>
    </submittedName>
</protein>
<dbReference type="EMBL" id="CAEMXZ010000156">
    <property type="protein sequence ID" value="CAB4324485.1"/>
    <property type="molecule type" value="Genomic_DNA"/>
</dbReference>
<dbReference type="AlphaFoldDB" id="A0A6J5YGC1"/>
<organism evidence="1">
    <name type="scientific">freshwater metagenome</name>
    <dbReference type="NCBI Taxonomy" id="449393"/>
    <lineage>
        <taxon>unclassified sequences</taxon>
        <taxon>metagenomes</taxon>
        <taxon>ecological metagenomes</taxon>
    </lineage>
</organism>
<evidence type="ECO:0000313" key="2">
    <source>
        <dbReference type="EMBL" id="CAB4942835.1"/>
    </source>
</evidence>
<name>A0A6J5YGC1_9ZZZZ</name>
<reference evidence="1" key="1">
    <citation type="submission" date="2020-05" db="EMBL/GenBank/DDBJ databases">
        <authorList>
            <person name="Chiriac C."/>
            <person name="Salcher M."/>
            <person name="Ghai R."/>
            <person name="Kavagutti S V."/>
        </authorList>
    </citation>
    <scope>NUCLEOTIDE SEQUENCE</scope>
</reference>
<proteinExistence type="predicted"/>
<gene>
    <name evidence="1" type="ORF">UFOPK1392_02256</name>
    <name evidence="2" type="ORF">UFOPK3733_01395</name>
</gene>
<accession>A0A6J5YGC1</accession>